<dbReference type="EMBL" id="KV878215">
    <property type="protein sequence ID" value="OJJ32087.1"/>
    <property type="molecule type" value="Genomic_DNA"/>
</dbReference>
<dbReference type="PANTHER" id="PTHR47256">
    <property type="entry name" value="ZN(II)2CYS6 TRANSCRIPTION FACTOR (EUROFUNG)-RELATED"/>
    <property type="match status" value="1"/>
</dbReference>
<dbReference type="PROSITE" id="PS50048">
    <property type="entry name" value="ZN2_CY6_FUNGAL_2"/>
    <property type="match status" value="1"/>
</dbReference>
<dbReference type="Pfam" id="PF04082">
    <property type="entry name" value="Fungal_trans"/>
    <property type="match status" value="1"/>
</dbReference>
<feature type="region of interest" description="Disordered" evidence="6">
    <location>
        <begin position="136"/>
        <end position="159"/>
    </location>
</feature>
<feature type="domain" description="Zn(2)-C6 fungal-type" evidence="7">
    <location>
        <begin position="38"/>
        <end position="68"/>
    </location>
</feature>
<dbReference type="InterPro" id="IPR036864">
    <property type="entry name" value="Zn2-C6_fun-type_DNA-bd_sf"/>
</dbReference>
<dbReference type="GeneID" id="63753800"/>
<dbReference type="Pfam" id="PF00172">
    <property type="entry name" value="Zn_clus"/>
    <property type="match status" value="1"/>
</dbReference>
<dbReference type="InterPro" id="IPR007219">
    <property type="entry name" value="XnlR_reg_dom"/>
</dbReference>
<feature type="compositionally biased region" description="Polar residues" evidence="6">
    <location>
        <begin position="145"/>
        <end position="159"/>
    </location>
</feature>
<keyword evidence="9" id="KW-1185">Reference proteome</keyword>
<keyword evidence="2" id="KW-0805">Transcription regulation</keyword>
<proteinExistence type="predicted"/>
<reference evidence="9" key="1">
    <citation type="journal article" date="2017" name="Genome Biol.">
        <title>Comparative genomics reveals high biological diversity and specific adaptations in the industrially and medically important fungal genus Aspergillus.</title>
        <authorList>
            <person name="de Vries R.P."/>
            <person name="Riley R."/>
            <person name="Wiebenga A."/>
            <person name="Aguilar-Osorio G."/>
            <person name="Amillis S."/>
            <person name="Uchima C.A."/>
            <person name="Anderluh G."/>
            <person name="Asadollahi M."/>
            <person name="Askin M."/>
            <person name="Barry K."/>
            <person name="Battaglia E."/>
            <person name="Bayram O."/>
            <person name="Benocci T."/>
            <person name="Braus-Stromeyer S.A."/>
            <person name="Caldana C."/>
            <person name="Canovas D."/>
            <person name="Cerqueira G.C."/>
            <person name="Chen F."/>
            <person name="Chen W."/>
            <person name="Choi C."/>
            <person name="Clum A."/>
            <person name="Dos Santos R.A."/>
            <person name="Damasio A.R."/>
            <person name="Diallinas G."/>
            <person name="Emri T."/>
            <person name="Fekete E."/>
            <person name="Flipphi M."/>
            <person name="Freyberg S."/>
            <person name="Gallo A."/>
            <person name="Gournas C."/>
            <person name="Habgood R."/>
            <person name="Hainaut M."/>
            <person name="Harispe M.L."/>
            <person name="Henrissat B."/>
            <person name="Hilden K.S."/>
            <person name="Hope R."/>
            <person name="Hossain A."/>
            <person name="Karabika E."/>
            <person name="Karaffa L."/>
            <person name="Karanyi Z."/>
            <person name="Krasevec N."/>
            <person name="Kuo A."/>
            <person name="Kusch H."/>
            <person name="LaButti K."/>
            <person name="Lagendijk E.L."/>
            <person name="Lapidus A."/>
            <person name="Levasseur A."/>
            <person name="Lindquist E."/>
            <person name="Lipzen A."/>
            <person name="Logrieco A.F."/>
            <person name="MacCabe A."/>
            <person name="Maekelae M.R."/>
            <person name="Malavazi I."/>
            <person name="Melin P."/>
            <person name="Meyer V."/>
            <person name="Mielnichuk N."/>
            <person name="Miskei M."/>
            <person name="Molnar A.P."/>
            <person name="Mule G."/>
            <person name="Ngan C.Y."/>
            <person name="Orejas M."/>
            <person name="Orosz E."/>
            <person name="Ouedraogo J.P."/>
            <person name="Overkamp K.M."/>
            <person name="Park H.-S."/>
            <person name="Perrone G."/>
            <person name="Piumi F."/>
            <person name="Punt P.J."/>
            <person name="Ram A.F."/>
            <person name="Ramon A."/>
            <person name="Rauscher S."/>
            <person name="Record E."/>
            <person name="Riano-Pachon D.M."/>
            <person name="Robert V."/>
            <person name="Roehrig J."/>
            <person name="Ruller R."/>
            <person name="Salamov A."/>
            <person name="Salih N.S."/>
            <person name="Samson R.A."/>
            <person name="Sandor E."/>
            <person name="Sanguinetti M."/>
            <person name="Schuetze T."/>
            <person name="Sepcic K."/>
            <person name="Shelest E."/>
            <person name="Sherlock G."/>
            <person name="Sophianopoulou V."/>
            <person name="Squina F.M."/>
            <person name="Sun H."/>
            <person name="Susca A."/>
            <person name="Todd R.B."/>
            <person name="Tsang A."/>
            <person name="Unkles S.E."/>
            <person name="van de Wiele N."/>
            <person name="van Rossen-Uffink D."/>
            <person name="Oliveira J.V."/>
            <person name="Vesth T.C."/>
            <person name="Visser J."/>
            <person name="Yu J.-H."/>
            <person name="Zhou M."/>
            <person name="Andersen M.R."/>
            <person name="Archer D.B."/>
            <person name="Baker S.E."/>
            <person name="Benoit I."/>
            <person name="Brakhage A.A."/>
            <person name="Braus G.H."/>
            <person name="Fischer R."/>
            <person name="Frisvad J.C."/>
            <person name="Goldman G.H."/>
            <person name="Houbraken J."/>
            <person name="Oakley B."/>
            <person name="Pocsi I."/>
            <person name="Scazzocchio C."/>
            <person name="Seiboth B."/>
            <person name="vanKuyk P.A."/>
            <person name="Wortman J."/>
            <person name="Dyer P.S."/>
            <person name="Grigoriev I.V."/>
        </authorList>
    </citation>
    <scope>NUCLEOTIDE SEQUENCE [LARGE SCALE GENOMIC DNA]</scope>
    <source>
        <strain evidence="9">DTO 134E9</strain>
    </source>
</reference>
<evidence type="ECO:0000256" key="4">
    <source>
        <dbReference type="ARBA" id="ARBA00023163"/>
    </source>
</evidence>
<dbReference type="SMART" id="SM00066">
    <property type="entry name" value="GAL4"/>
    <property type="match status" value="1"/>
</dbReference>
<name>A0A1L9RB57_ASPWE</name>
<evidence type="ECO:0000313" key="9">
    <source>
        <dbReference type="Proteomes" id="UP000184383"/>
    </source>
</evidence>
<dbReference type="Proteomes" id="UP000184383">
    <property type="component" value="Unassembled WGS sequence"/>
</dbReference>
<evidence type="ECO:0000313" key="8">
    <source>
        <dbReference type="EMBL" id="OJJ32087.1"/>
    </source>
</evidence>
<keyword evidence="1" id="KW-0479">Metal-binding</keyword>
<dbReference type="GO" id="GO:0003677">
    <property type="term" value="F:DNA binding"/>
    <property type="evidence" value="ECO:0007669"/>
    <property type="project" value="UniProtKB-KW"/>
</dbReference>
<evidence type="ECO:0000256" key="6">
    <source>
        <dbReference type="SAM" id="MobiDB-lite"/>
    </source>
</evidence>
<dbReference type="GO" id="GO:0000981">
    <property type="term" value="F:DNA-binding transcription factor activity, RNA polymerase II-specific"/>
    <property type="evidence" value="ECO:0007669"/>
    <property type="project" value="InterPro"/>
</dbReference>
<dbReference type="RefSeq" id="XP_040685764.1">
    <property type="nucleotide sequence ID" value="XM_040837952.1"/>
</dbReference>
<protein>
    <recommendedName>
        <fullName evidence="7">Zn(2)-C6 fungal-type domain-containing protein</fullName>
    </recommendedName>
</protein>
<dbReference type="VEuPathDB" id="FungiDB:ASPWEDRAFT_53788"/>
<dbReference type="CDD" id="cd00067">
    <property type="entry name" value="GAL4"/>
    <property type="match status" value="1"/>
</dbReference>
<evidence type="ECO:0000256" key="3">
    <source>
        <dbReference type="ARBA" id="ARBA00023125"/>
    </source>
</evidence>
<evidence type="ECO:0000256" key="2">
    <source>
        <dbReference type="ARBA" id="ARBA00023015"/>
    </source>
</evidence>
<dbReference type="PROSITE" id="PS00463">
    <property type="entry name" value="ZN2_CY6_FUNGAL_1"/>
    <property type="match status" value="1"/>
</dbReference>
<dbReference type="InterPro" id="IPR053187">
    <property type="entry name" value="Notoamide_regulator"/>
</dbReference>
<sequence length="609" mass="68409">MTSKDHNKHLPTLAPGPGGVIPSKSKRLLPGPKKSSVACLQCKQAKRKCSGGTAPCIACESAHVECVFDESLDRRRKVSAKRTKDELEHYRGLLYSLLESLRSSETGKFNEVVSLIRSNSPLDRIASIISATTIGFGEKSPAESPRTTSPDPPRQSSLLEAQPADYGSRVSLEKLCDIPLFQIRAKPWTSVTEDDHLVSHLVSLYFTWVHPFLLLFDQKIVLDRMAAGSSSPEVCTRFLVNSILAVASAYSDYTEVLTIPGDINSRGRLFYMEAEKLWRSEEGRATLPNIQGVALMAHFLKCQGKSRPAWLMLKQGVQLAQDFGLFQSPKAFRPPWKEMSEDIQHVSAVTAWGVFILNLQVSMELQTIANLALPILKPFERESADRDIWWTPYPRSNQVDYAKKPALFGYIMTEIAKLTEVIVDIQGLLFDKAFYISIDGLWTMANELHHRLQLWLKSLSDVLNIDDQPLPQVIFLRIKCHQTIMSLFAPFSYHANFRQAGRIQLQSAREIAQYILIQCQCYGLKQSPSHFIEATNSSILVLLWNLDDDGCRDTFVQLCRVMVAFSKRFKSAKVMIDGIHPIIENSQIVLPPEALGILDYVESGESPEP</sequence>
<keyword evidence="3" id="KW-0238">DNA-binding</keyword>
<keyword evidence="5" id="KW-0539">Nucleus</keyword>
<dbReference type="PANTHER" id="PTHR47256:SF10">
    <property type="entry name" value="ZN(II)2CYS6 TRANSCRIPTION FACTOR (EUROFUNG)"/>
    <property type="match status" value="1"/>
</dbReference>
<keyword evidence="4" id="KW-0804">Transcription</keyword>
<dbReference type="GO" id="GO:0008270">
    <property type="term" value="F:zinc ion binding"/>
    <property type="evidence" value="ECO:0007669"/>
    <property type="project" value="InterPro"/>
</dbReference>
<dbReference type="STRING" id="1073089.A0A1L9RB57"/>
<dbReference type="Gene3D" id="4.10.240.10">
    <property type="entry name" value="Zn(2)-C6 fungal-type DNA-binding domain"/>
    <property type="match status" value="1"/>
</dbReference>
<dbReference type="CDD" id="cd12148">
    <property type="entry name" value="fungal_TF_MHR"/>
    <property type="match status" value="1"/>
</dbReference>
<organism evidence="8 9">
    <name type="scientific">Aspergillus wentii DTO 134E9</name>
    <dbReference type="NCBI Taxonomy" id="1073089"/>
    <lineage>
        <taxon>Eukaryota</taxon>
        <taxon>Fungi</taxon>
        <taxon>Dikarya</taxon>
        <taxon>Ascomycota</taxon>
        <taxon>Pezizomycotina</taxon>
        <taxon>Eurotiomycetes</taxon>
        <taxon>Eurotiomycetidae</taxon>
        <taxon>Eurotiales</taxon>
        <taxon>Aspergillaceae</taxon>
        <taxon>Aspergillus</taxon>
        <taxon>Aspergillus subgen. Cremei</taxon>
    </lineage>
</organism>
<feature type="region of interest" description="Disordered" evidence="6">
    <location>
        <begin position="1"/>
        <end position="32"/>
    </location>
</feature>
<gene>
    <name evidence="8" type="ORF">ASPWEDRAFT_53788</name>
</gene>
<accession>A0A1L9RB57</accession>
<evidence type="ECO:0000259" key="7">
    <source>
        <dbReference type="PROSITE" id="PS50048"/>
    </source>
</evidence>
<evidence type="ECO:0000256" key="1">
    <source>
        <dbReference type="ARBA" id="ARBA00022723"/>
    </source>
</evidence>
<evidence type="ECO:0000256" key="5">
    <source>
        <dbReference type="ARBA" id="ARBA00023242"/>
    </source>
</evidence>
<dbReference type="AlphaFoldDB" id="A0A1L9RB57"/>
<dbReference type="InterPro" id="IPR001138">
    <property type="entry name" value="Zn2Cys6_DnaBD"/>
</dbReference>
<dbReference type="GO" id="GO:0006351">
    <property type="term" value="P:DNA-templated transcription"/>
    <property type="evidence" value="ECO:0007669"/>
    <property type="project" value="InterPro"/>
</dbReference>
<dbReference type="OrthoDB" id="2593732at2759"/>
<dbReference type="SUPFAM" id="SSF57701">
    <property type="entry name" value="Zn2/Cys6 DNA-binding domain"/>
    <property type="match status" value="1"/>
</dbReference>